<dbReference type="InterPro" id="IPR029063">
    <property type="entry name" value="SAM-dependent_MTases_sf"/>
</dbReference>
<dbReference type="Pfam" id="PF05724">
    <property type="entry name" value="TPMT"/>
    <property type="match status" value="1"/>
</dbReference>
<evidence type="ECO:0000256" key="1">
    <source>
        <dbReference type="ARBA" id="ARBA00022603"/>
    </source>
</evidence>
<dbReference type="SUPFAM" id="SSF53335">
    <property type="entry name" value="S-adenosyl-L-methionine-dependent methyltransferases"/>
    <property type="match status" value="1"/>
</dbReference>
<dbReference type="PANTHER" id="PTHR10259:SF11">
    <property type="entry name" value="THIOPURINE S-METHYLTRANSFERASE"/>
    <property type="match status" value="1"/>
</dbReference>
<evidence type="ECO:0000256" key="3">
    <source>
        <dbReference type="ARBA" id="ARBA00022691"/>
    </source>
</evidence>
<comment type="caution">
    <text evidence="4">The sequence shown here is derived from an EMBL/GenBank/DDBJ whole genome shotgun (WGS) entry which is preliminary data.</text>
</comment>
<organism evidence="4 5">
    <name type="scientific">Tegillarca granosa</name>
    <name type="common">Malaysian cockle</name>
    <name type="synonym">Anadara granosa</name>
    <dbReference type="NCBI Taxonomy" id="220873"/>
    <lineage>
        <taxon>Eukaryota</taxon>
        <taxon>Metazoa</taxon>
        <taxon>Spiralia</taxon>
        <taxon>Lophotrochozoa</taxon>
        <taxon>Mollusca</taxon>
        <taxon>Bivalvia</taxon>
        <taxon>Autobranchia</taxon>
        <taxon>Pteriomorphia</taxon>
        <taxon>Arcoida</taxon>
        <taxon>Arcoidea</taxon>
        <taxon>Arcidae</taxon>
        <taxon>Tegillarca</taxon>
    </lineage>
</organism>
<dbReference type="Gene3D" id="3.40.50.150">
    <property type="entry name" value="Vaccinia Virus protein VP39"/>
    <property type="match status" value="1"/>
</dbReference>
<gene>
    <name evidence="4" type="ORF">KUTeg_020636</name>
</gene>
<sequence length="143" mass="16769">MSLIKGCPGVLYRSTDDRIRLYCCDFYGFNKSVEGQFQYIWDRSAFAVISLADRFKYGSIISELMCDNSRMLLETFDRNIDVDPGQPPFDFPEPEIRQHFNQQFGLEQARIFLKSSSHNLLYYVCPVKYNNVSKSNRYNNRTS</sequence>
<keyword evidence="5" id="KW-1185">Reference proteome</keyword>
<evidence type="ECO:0000256" key="2">
    <source>
        <dbReference type="ARBA" id="ARBA00022679"/>
    </source>
</evidence>
<evidence type="ECO:0000313" key="4">
    <source>
        <dbReference type="EMBL" id="KAJ8301649.1"/>
    </source>
</evidence>
<keyword evidence="3" id="KW-0949">S-adenosyl-L-methionine</keyword>
<reference evidence="4 5" key="1">
    <citation type="submission" date="2022-12" db="EMBL/GenBank/DDBJ databases">
        <title>Chromosome-level genome of Tegillarca granosa.</title>
        <authorList>
            <person name="Kim J."/>
        </authorList>
    </citation>
    <scope>NUCLEOTIDE SEQUENCE [LARGE SCALE GENOMIC DNA]</scope>
    <source>
        <strain evidence="4">Teg-2019</strain>
        <tissue evidence="4">Adductor muscle</tissue>
    </source>
</reference>
<protein>
    <submittedName>
        <fullName evidence="4">Uncharacterized protein</fullName>
    </submittedName>
</protein>
<accession>A0ABQ9EB01</accession>
<dbReference type="Proteomes" id="UP001217089">
    <property type="component" value="Unassembled WGS sequence"/>
</dbReference>
<proteinExistence type="predicted"/>
<name>A0ABQ9EB01_TEGGR</name>
<dbReference type="InterPro" id="IPR008854">
    <property type="entry name" value="TPMT"/>
</dbReference>
<keyword evidence="2" id="KW-0808">Transferase</keyword>
<dbReference type="EMBL" id="JARBDR010000918">
    <property type="protein sequence ID" value="KAJ8301649.1"/>
    <property type="molecule type" value="Genomic_DNA"/>
</dbReference>
<evidence type="ECO:0000313" key="5">
    <source>
        <dbReference type="Proteomes" id="UP001217089"/>
    </source>
</evidence>
<keyword evidence="1" id="KW-0489">Methyltransferase</keyword>
<dbReference type="PANTHER" id="PTHR10259">
    <property type="entry name" value="THIOPURINE S-METHYLTRANSFERASE"/>
    <property type="match status" value="1"/>
</dbReference>